<evidence type="ECO:0000259" key="10">
    <source>
        <dbReference type="Pfam" id="PF02777"/>
    </source>
</evidence>
<comment type="catalytic activity">
    <reaction evidence="7">
        <text>2 superoxide + 2 H(+) = H2O2 + O2</text>
        <dbReference type="Rhea" id="RHEA:20696"/>
        <dbReference type="ChEBI" id="CHEBI:15378"/>
        <dbReference type="ChEBI" id="CHEBI:15379"/>
        <dbReference type="ChEBI" id="CHEBI:16240"/>
        <dbReference type="ChEBI" id="CHEBI:18421"/>
        <dbReference type="EC" id="1.15.1.1"/>
    </reaction>
</comment>
<dbReference type="InterPro" id="IPR019833">
    <property type="entry name" value="Mn/Fe_SOD_BS"/>
</dbReference>
<keyword evidence="4 7" id="KW-0560">Oxidoreductase</keyword>
<dbReference type="SUPFAM" id="SSF54719">
    <property type="entry name" value="Fe,Mn superoxide dismutase (SOD), C-terminal domain"/>
    <property type="match status" value="1"/>
</dbReference>
<feature type="domain" description="Manganese/iron superoxide dismutase C-terminal" evidence="10">
    <location>
        <begin position="134"/>
        <end position="237"/>
    </location>
</feature>
<dbReference type="GO" id="GO:0004784">
    <property type="term" value="F:superoxide dismutase activity"/>
    <property type="evidence" value="ECO:0007669"/>
    <property type="project" value="UniProtKB-EC"/>
</dbReference>
<dbReference type="GO" id="GO:0046872">
    <property type="term" value="F:metal ion binding"/>
    <property type="evidence" value="ECO:0007669"/>
    <property type="project" value="UniProtKB-KW"/>
</dbReference>
<dbReference type="KEGG" id="dvl:Dvul_0822"/>
<dbReference type="EC" id="1.15.1.1" evidence="2 7"/>
<dbReference type="PROSITE" id="PS51318">
    <property type="entry name" value="TAT"/>
    <property type="match status" value="1"/>
</dbReference>
<name>A0A0H3A8P4_NITV4</name>
<dbReference type="InterPro" id="IPR001189">
    <property type="entry name" value="Mn/Fe_SOD"/>
</dbReference>
<evidence type="ECO:0000256" key="6">
    <source>
        <dbReference type="PIRSR" id="PIRSR000349-1"/>
    </source>
</evidence>
<dbReference type="EMBL" id="CP000527">
    <property type="protein sequence ID" value="ABM27843.1"/>
    <property type="molecule type" value="Genomic_DNA"/>
</dbReference>
<dbReference type="HOGENOM" id="CLU_031625_0_0_7"/>
<dbReference type="PANTHER" id="PTHR42769:SF3">
    <property type="entry name" value="SUPEROXIDE DISMUTASE [FE] 2, CHLOROPLASTIC"/>
    <property type="match status" value="1"/>
</dbReference>
<keyword evidence="3 6" id="KW-0479">Metal-binding</keyword>
<evidence type="ECO:0000256" key="7">
    <source>
        <dbReference type="RuleBase" id="RU000414"/>
    </source>
</evidence>
<protein>
    <recommendedName>
        <fullName evidence="2 7">Superoxide dismutase</fullName>
        <ecNumber evidence="2 7">1.15.1.1</ecNumber>
    </recommendedName>
</protein>
<dbReference type="RefSeq" id="WP_011791850.1">
    <property type="nucleotide sequence ID" value="NC_008751.1"/>
</dbReference>
<dbReference type="InterPro" id="IPR019832">
    <property type="entry name" value="Mn/Fe_SOD_C"/>
</dbReference>
<dbReference type="InterPro" id="IPR019831">
    <property type="entry name" value="Mn/Fe_SOD_N"/>
</dbReference>
<feature type="chain" id="PRO_5002604122" description="Superoxide dismutase" evidence="8">
    <location>
        <begin position="35"/>
        <end position="238"/>
    </location>
</feature>
<evidence type="ECO:0000313" key="11">
    <source>
        <dbReference type="EMBL" id="ABM27843.1"/>
    </source>
</evidence>
<dbReference type="PANTHER" id="PTHR42769">
    <property type="entry name" value="SUPEROXIDE DISMUTASE"/>
    <property type="match status" value="1"/>
</dbReference>
<gene>
    <name evidence="11" type="ordered locus">Dvul_0822</name>
</gene>
<evidence type="ECO:0000256" key="3">
    <source>
        <dbReference type="ARBA" id="ARBA00022723"/>
    </source>
</evidence>
<dbReference type="SUPFAM" id="SSF46609">
    <property type="entry name" value="Fe,Mn superoxide dismutase (SOD), N-terminal domain"/>
    <property type="match status" value="1"/>
</dbReference>
<evidence type="ECO:0000256" key="4">
    <source>
        <dbReference type="ARBA" id="ARBA00023002"/>
    </source>
</evidence>
<dbReference type="Gene3D" id="3.55.40.20">
    <property type="entry name" value="Iron/manganese superoxide dismutase, C-terminal domain"/>
    <property type="match status" value="1"/>
</dbReference>
<dbReference type="InterPro" id="IPR036324">
    <property type="entry name" value="Mn/Fe_SOD_N_sf"/>
</dbReference>
<keyword evidence="8" id="KW-0732">Signal</keyword>
<evidence type="ECO:0000256" key="5">
    <source>
        <dbReference type="ARBA" id="ARBA00023014"/>
    </source>
</evidence>
<feature type="signal peptide" evidence="8">
    <location>
        <begin position="1"/>
        <end position="34"/>
    </location>
</feature>
<comment type="function">
    <text evidence="7">Destroys radicals which are normally produced within the cells and which are toxic to biological systems.</text>
</comment>
<feature type="binding site" evidence="6">
    <location>
        <position position="65"/>
    </location>
    <ligand>
        <name>Mn(2+)</name>
        <dbReference type="ChEBI" id="CHEBI:29035"/>
    </ligand>
</feature>
<organism evidence="11 12">
    <name type="scientific">Nitratidesulfovibrio vulgaris (strain DP4)</name>
    <name type="common">Desulfovibrio vulgaris</name>
    <dbReference type="NCBI Taxonomy" id="391774"/>
    <lineage>
        <taxon>Bacteria</taxon>
        <taxon>Pseudomonadati</taxon>
        <taxon>Thermodesulfobacteriota</taxon>
        <taxon>Desulfovibrionia</taxon>
        <taxon>Desulfovibrionales</taxon>
        <taxon>Desulfovibrionaceae</taxon>
        <taxon>Nitratidesulfovibrio</taxon>
    </lineage>
</organism>
<keyword evidence="5" id="KW-0408">Iron</keyword>
<evidence type="ECO:0000256" key="8">
    <source>
        <dbReference type="SAM" id="SignalP"/>
    </source>
</evidence>
<dbReference type="InterPro" id="IPR036314">
    <property type="entry name" value="SOD_C_sf"/>
</dbReference>
<dbReference type="PRINTS" id="PR01703">
    <property type="entry name" value="MNSODISMTASE"/>
</dbReference>
<reference evidence="12" key="1">
    <citation type="journal article" date="2009" name="Environ. Microbiol.">
        <title>Contribution of mobile genetic elements to Desulfovibrio vulgaris genome plasticity.</title>
        <authorList>
            <person name="Walker C.B."/>
            <person name="Stolyar S."/>
            <person name="Chivian D."/>
            <person name="Pinel N."/>
            <person name="Gabster J.A."/>
            <person name="Dehal P.S."/>
            <person name="He Z."/>
            <person name="Yang Z.K."/>
            <person name="Yen H.C."/>
            <person name="Zhou J."/>
            <person name="Wall J.D."/>
            <person name="Hazen T.C."/>
            <person name="Arkin A.P."/>
            <person name="Stahl D.A."/>
        </authorList>
    </citation>
    <scope>NUCLEOTIDE SEQUENCE [LARGE SCALE GENOMIC DNA]</scope>
    <source>
        <strain evidence="12">DP4</strain>
    </source>
</reference>
<dbReference type="InterPro" id="IPR006311">
    <property type="entry name" value="TAT_signal"/>
</dbReference>
<accession>A0A0H3A8P4</accession>
<dbReference type="Proteomes" id="UP000009173">
    <property type="component" value="Chromosome"/>
</dbReference>
<proteinExistence type="inferred from homology"/>
<dbReference type="PIRSF" id="PIRSF000349">
    <property type="entry name" value="SODismutase"/>
    <property type="match status" value="1"/>
</dbReference>
<comment type="similarity">
    <text evidence="1 7">Belongs to the iron/manganese superoxide dismutase family.</text>
</comment>
<evidence type="ECO:0000259" key="9">
    <source>
        <dbReference type="Pfam" id="PF00081"/>
    </source>
</evidence>
<dbReference type="PROSITE" id="PS00088">
    <property type="entry name" value="SOD_MN"/>
    <property type="match status" value="1"/>
</dbReference>
<dbReference type="GO" id="GO:0051536">
    <property type="term" value="F:iron-sulfur cluster binding"/>
    <property type="evidence" value="ECO:0007669"/>
    <property type="project" value="UniProtKB-KW"/>
</dbReference>
<dbReference type="Pfam" id="PF02777">
    <property type="entry name" value="Sod_Fe_C"/>
    <property type="match status" value="1"/>
</dbReference>
<dbReference type="Gene3D" id="1.10.287.990">
    <property type="entry name" value="Fe,Mn superoxide dismutase (SOD) domain"/>
    <property type="match status" value="1"/>
</dbReference>
<evidence type="ECO:0000313" key="12">
    <source>
        <dbReference type="Proteomes" id="UP000009173"/>
    </source>
</evidence>
<evidence type="ECO:0000256" key="1">
    <source>
        <dbReference type="ARBA" id="ARBA00008714"/>
    </source>
</evidence>
<keyword evidence="5" id="KW-0411">Iron-sulfur</keyword>
<dbReference type="AlphaFoldDB" id="A0A0H3A8P4"/>
<feature type="binding site" evidence="6">
    <location>
        <position position="203"/>
    </location>
    <ligand>
        <name>Mn(2+)</name>
        <dbReference type="ChEBI" id="CHEBI:29035"/>
    </ligand>
</feature>
<dbReference type="Pfam" id="PF00081">
    <property type="entry name" value="Sod_Fe_N"/>
    <property type="match status" value="1"/>
</dbReference>
<evidence type="ECO:0000256" key="2">
    <source>
        <dbReference type="ARBA" id="ARBA00012682"/>
    </source>
</evidence>
<feature type="binding site" evidence="6">
    <location>
        <position position="117"/>
    </location>
    <ligand>
        <name>Mn(2+)</name>
        <dbReference type="ChEBI" id="CHEBI:29035"/>
    </ligand>
</feature>
<feature type="binding site" evidence="6">
    <location>
        <position position="207"/>
    </location>
    <ligand>
        <name>Mn(2+)</name>
        <dbReference type="ChEBI" id="CHEBI:29035"/>
    </ligand>
</feature>
<sequence length="238" mass="25651" precursor="true">MPCNVTRRSFMGLCAAAAVVTLGVPFFGARVAHAAGEAEAFPMPPLPYPDTALEPAISARTISFHYGKHTAAYYANLNKAVASTPMATMRLEDVVKSVAGDPAKAGLFNNAAQSWNHTFYWAGMKPGGGGTPPAKVADALKASFGSVEACIEQLSEAAKTQFASGWAWLAKGTENGKPVLKVMKTSNADNPMTQGLTPVLTIDVWEHAYYLDYQNKRPDYVKAFFEKLVNWDEVATRL</sequence>
<feature type="domain" description="Manganese/iron superoxide dismutase N-terminal" evidence="9">
    <location>
        <begin position="41"/>
        <end position="124"/>
    </location>
</feature>